<protein>
    <recommendedName>
        <fullName evidence="2">Putative component of 'biosynthetic module' domain-containing protein</fullName>
    </recommendedName>
</protein>
<sequence>MLEHKKIQNLNDYFVTLNNRQNKGVYFYRINGYSDEIGEFIKKYYDVARRTGIVIEGKIPNPDENNLAYYNEIMGMDFQMDLQFISRSLQKWLPRMNELQRQNVAASIYDSLDSMRKAGKNENMLKNAYIKFMCWLYYKFERIINQLGENDIPKILYEGEISNYELMLISILSNAGCDIVLLQYAGDQGYLKADPSSSLSDDLQVNGLKPFPEGYCIKKVREEIQNDLNNERLYGAKPGLVNCTNAWIKGKGLDDIRESVTVRGNDNRFFYNCFCRINGVEDRLTYTNELFQLQQELRNARRKLVIVNKEIPKPTPEEIAGIKRNNYTKQDQMILDLSGNIRSLANNELQKIIHKAFVDVILTESKKEGENLNRLTNKAVYLLCWLKRYMVQLFANWKPSDIGCFIYMGGCKSDNEALFMSFLGRLPVDVLILCPNLNTKCYLTDPLLYEVNYTESLSITHFPEESSEVRIGTAAYHAERDLDTFMYQDTGIYRNKQYGKANVINLQTMYEEIRILWDQELKYRPNFSTVDGVVNIPVIFSKISGVKDGLVAQYWVSVKELITEDTIVVKGAPYISSTAPNPMKSYSAEFYKNGKLQRNKIKNHPKYPYAILREEMQEFILDKLQLLIEQKLIRGIGENGTEYTVIAQVLNLPKEIIRMIQKFDFTKKNPKLIYINTGENVISLEDSILTAFLNLIGFDIVFFVPTGYQSVETHFTRDLMEEHQIGEYIYDMQVPDLNSLSLKHTRPTWRDKIFKRGN</sequence>
<reference evidence="3" key="1">
    <citation type="submission" date="2020-08" db="EMBL/GenBank/DDBJ databases">
        <title>Genome public.</title>
        <authorList>
            <person name="Liu C."/>
            <person name="Sun Q."/>
        </authorList>
    </citation>
    <scope>NUCLEOTIDE SEQUENCE</scope>
    <source>
        <strain evidence="3">BX1005</strain>
    </source>
</reference>
<feature type="domain" description="Putative component of 'biosynthetic module'" evidence="2">
    <location>
        <begin position="508"/>
        <end position="721"/>
    </location>
</feature>
<comment type="caution">
    <text evidence="3">The sequence shown here is derived from an EMBL/GenBank/DDBJ whole genome shotgun (WGS) entry which is preliminary data.</text>
</comment>
<accession>A0A923LQB2</accession>
<dbReference type="RefSeq" id="WP_186866749.1">
    <property type="nucleotide sequence ID" value="NZ_JACOPH010000004.1"/>
</dbReference>
<dbReference type="AlphaFoldDB" id="A0A923LQB2"/>
<feature type="domain" description="Putative component of 'biosynthetic module'" evidence="2">
    <location>
        <begin position="18"/>
        <end position="217"/>
    </location>
</feature>
<feature type="domain" description="Putative component of 'biosynthetic module'" evidence="2">
    <location>
        <begin position="253"/>
        <end position="487"/>
    </location>
</feature>
<feature type="coiled-coil region" evidence="1">
    <location>
        <begin position="283"/>
        <end position="310"/>
    </location>
</feature>
<evidence type="ECO:0000313" key="4">
    <source>
        <dbReference type="Proteomes" id="UP000606720"/>
    </source>
</evidence>
<keyword evidence="4" id="KW-1185">Reference proteome</keyword>
<dbReference type="InterPro" id="IPR025647">
    <property type="entry name" value="YceG_bac"/>
</dbReference>
<proteinExistence type="predicted"/>
<dbReference type="Proteomes" id="UP000606720">
    <property type="component" value="Unassembled WGS sequence"/>
</dbReference>
<evidence type="ECO:0000313" key="3">
    <source>
        <dbReference type="EMBL" id="MBC5713971.1"/>
    </source>
</evidence>
<evidence type="ECO:0000256" key="1">
    <source>
        <dbReference type="SAM" id="Coils"/>
    </source>
</evidence>
<evidence type="ECO:0000259" key="2">
    <source>
        <dbReference type="Pfam" id="PF14266"/>
    </source>
</evidence>
<keyword evidence="1" id="KW-0175">Coiled coil</keyword>
<organism evidence="3 4">
    <name type="scientific">Roseburia zhanii</name>
    <dbReference type="NCBI Taxonomy" id="2763064"/>
    <lineage>
        <taxon>Bacteria</taxon>
        <taxon>Bacillati</taxon>
        <taxon>Bacillota</taxon>
        <taxon>Clostridia</taxon>
        <taxon>Lachnospirales</taxon>
        <taxon>Lachnospiraceae</taxon>
        <taxon>Roseburia</taxon>
    </lineage>
</organism>
<dbReference type="EMBL" id="JACOPH010000004">
    <property type="protein sequence ID" value="MBC5713971.1"/>
    <property type="molecule type" value="Genomic_DNA"/>
</dbReference>
<name>A0A923LQB2_9FIRM</name>
<dbReference type="Pfam" id="PF14266">
    <property type="entry name" value="YceG_bac"/>
    <property type="match status" value="3"/>
</dbReference>
<gene>
    <name evidence="3" type="ORF">H8S17_07055</name>
</gene>